<evidence type="ECO:0000256" key="1">
    <source>
        <dbReference type="ARBA" id="ARBA00022801"/>
    </source>
</evidence>
<evidence type="ECO:0000256" key="3">
    <source>
        <dbReference type="SAM" id="MobiDB-lite"/>
    </source>
</evidence>
<dbReference type="InterPro" id="IPR011659">
    <property type="entry name" value="WD40"/>
</dbReference>
<dbReference type="SUPFAM" id="SSF53474">
    <property type="entry name" value="alpha/beta-Hydrolases"/>
    <property type="match status" value="1"/>
</dbReference>
<protein>
    <submittedName>
        <fullName evidence="5">Alpha/beta fold hydrolase</fullName>
    </submittedName>
</protein>
<keyword evidence="6" id="KW-1185">Reference proteome</keyword>
<feature type="region of interest" description="Disordered" evidence="3">
    <location>
        <begin position="233"/>
        <end position="253"/>
    </location>
</feature>
<sequence>MTRPAGEPRPPVGGAGPVYPFALPRLDHLAWQEHPHPDGFLLGGPSYVPGVSGLTAWSCLAPALAPDNSAVAFVSDHDGSPRVWIRPLLGTGEEWVVDTGPQPVVDVSWAPTGAHLAVLVAPGGGEHTQVWTVQPHGGDLRLLAAPDGGSASLVRWTARGETVLVTETSADGVSRAVLVDAVTGGRQIIAAGPLLRPVAISRDHARMLLRRGPRGRRRMYVVDLRSEALGGHEPSGERLLLPGLPGSTDDGALSPDGRTAYLVSDAGRDRAALLAVHQGAEAVVLAERRDAELDRFALSADGRRALLVWNAHGRSELDVMDLERGRLRHLPPPPADVVTSARIGWDGALAALAAECPQEPSHVVLCDLDQGRYRYAAGAGRLPTAAGAELVRFPARDGLELAAWLYRPPHAQGPAPYVLFLHGGPEDQERPAFNPLYQSLLAAGIGVFAPNVRGSGGYGRAFRQADDRELRFRAIDDVADCAAELARIGAGDPSRLACMGWSYGGYLTLATLVTHPGLFRAGVTVSGIADFETFYARTEPWIAAAAVGEYGHPDTDRHLLRALSPLRALDRLTAPLLVVHGAQDTNVPLYEAEQVIAAAAALGLPCESLVFDDEGHEIRRIANRVSYVTRVTDWLSAHLHPHR</sequence>
<dbReference type="RefSeq" id="WP_379482415.1">
    <property type="nucleotide sequence ID" value="NZ_JBHMCF010000002.1"/>
</dbReference>
<evidence type="ECO:0000313" key="6">
    <source>
        <dbReference type="Proteomes" id="UP001589568"/>
    </source>
</evidence>
<dbReference type="PANTHER" id="PTHR42776:SF27">
    <property type="entry name" value="DIPEPTIDYL PEPTIDASE FAMILY MEMBER 6"/>
    <property type="match status" value="1"/>
</dbReference>
<dbReference type="InterPro" id="IPR029058">
    <property type="entry name" value="AB_hydrolase_fold"/>
</dbReference>
<dbReference type="PANTHER" id="PTHR42776">
    <property type="entry name" value="SERINE PEPTIDASE S9 FAMILY MEMBER"/>
    <property type="match status" value="1"/>
</dbReference>
<proteinExistence type="predicted"/>
<evidence type="ECO:0000259" key="4">
    <source>
        <dbReference type="Pfam" id="PF00326"/>
    </source>
</evidence>
<keyword evidence="2" id="KW-0720">Serine protease</keyword>
<name>A0ABV5NCD2_9ACTN</name>
<dbReference type="Pfam" id="PF00326">
    <property type="entry name" value="Peptidase_S9"/>
    <property type="match status" value="1"/>
</dbReference>
<dbReference type="SUPFAM" id="SSF82171">
    <property type="entry name" value="DPP6 N-terminal domain-like"/>
    <property type="match status" value="1"/>
</dbReference>
<dbReference type="EMBL" id="JBHMCF010000002">
    <property type="protein sequence ID" value="MFB9467958.1"/>
    <property type="molecule type" value="Genomic_DNA"/>
</dbReference>
<dbReference type="GO" id="GO:0016787">
    <property type="term" value="F:hydrolase activity"/>
    <property type="evidence" value="ECO:0007669"/>
    <property type="project" value="UniProtKB-KW"/>
</dbReference>
<organism evidence="5 6">
    <name type="scientific">Nonomuraea salmonea</name>
    <dbReference type="NCBI Taxonomy" id="46181"/>
    <lineage>
        <taxon>Bacteria</taxon>
        <taxon>Bacillati</taxon>
        <taxon>Actinomycetota</taxon>
        <taxon>Actinomycetes</taxon>
        <taxon>Streptosporangiales</taxon>
        <taxon>Streptosporangiaceae</taxon>
        <taxon>Nonomuraea</taxon>
    </lineage>
</organism>
<evidence type="ECO:0000313" key="5">
    <source>
        <dbReference type="EMBL" id="MFB9467958.1"/>
    </source>
</evidence>
<dbReference type="Gene3D" id="3.40.50.1820">
    <property type="entry name" value="alpha/beta hydrolase"/>
    <property type="match status" value="1"/>
</dbReference>
<reference evidence="5 6" key="1">
    <citation type="submission" date="2024-09" db="EMBL/GenBank/DDBJ databases">
        <authorList>
            <person name="Sun Q."/>
            <person name="Mori K."/>
        </authorList>
    </citation>
    <scope>NUCLEOTIDE SEQUENCE [LARGE SCALE GENOMIC DNA]</scope>
    <source>
        <strain evidence="5 6">JCM 3324</strain>
    </source>
</reference>
<dbReference type="InterPro" id="IPR011042">
    <property type="entry name" value="6-blade_b-propeller_TolB-like"/>
</dbReference>
<keyword evidence="1 5" id="KW-0378">Hydrolase</keyword>
<dbReference type="Pfam" id="PF07676">
    <property type="entry name" value="PD40"/>
    <property type="match status" value="1"/>
</dbReference>
<comment type="caution">
    <text evidence="5">The sequence shown here is derived from an EMBL/GenBank/DDBJ whole genome shotgun (WGS) entry which is preliminary data.</text>
</comment>
<feature type="domain" description="Peptidase S9 prolyl oligopeptidase catalytic" evidence="4">
    <location>
        <begin position="438"/>
        <end position="640"/>
    </location>
</feature>
<gene>
    <name evidence="5" type="ORF">ACFFR3_00490</name>
</gene>
<dbReference type="Gene3D" id="2.120.10.30">
    <property type="entry name" value="TolB, C-terminal domain"/>
    <property type="match status" value="2"/>
</dbReference>
<accession>A0ABV5NCD2</accession>
<dbReference type="PRINTS" id="PR00862">
    <property type="entry name" value="PROLIGOPTASE"/>
</dbReference>
<keyword evidence="2" id="KW-0645">Protease</keyword>
<dbReference type="Proteomes" id="UP001589568">
    <property type="component" value="Unassembled WGS sequence"/>
</dbReference>
<dbReference type="InterPro" id="IPR002470">
    <property type="entry name" value="Peptidase_S9A"/>
</dbReference>
<evidence type="ECO:0000256" key="2">
    <source>
        <dbReference type="ARBA" id="ARBA00022825"/>
    </source>
</evidence>
<dbReference type="InterPro" id="IPR001375">
    <property type="entry name" value="Peptidase_S9_cat"/>
</dbReference>